<feature type="compositionally biased region" description="Polar residues" evidence="1">
    <location>
        <begin position="1"/>
        <end position="19"/>
    </location>
</feature>
<dbReference type="EMBL" id="JBHSEI010000010">
    <property type="protein sequence ID" value="MFC4639308.1"/>
    <property type="molecule type" value="Genomic_DNA"/>
</dbReference>
<sequence>MTQPDPQDDTQLSESATSRTDAETTAGGQPEKGQHHTSQDSPQAAANDRPQGAHGRPSDDSDPGHS</sequence>
<gene>
    <name evidence="2" type="ORF">ACFO0D_13285</name>
</gene>
<dbReference type="Proteomes" id="UP001595952">
    <property type="component" value="Unassembled WGS sequence"/>
</dbReference>
<proteinExistence type="predicted"/>
<organism evidence="2 3">
    <name type="scientific">Deinococcus hohokamensis</name>
    <dbReference type="NCBI Taxonomy" id="309883"/>
    <lineage>
        <taxon>Bacteria</taxon>
        <taxon>Thermotogati</taxon>
        <taxon>Deinococcota</taxon>
        <taxon>Deinococci</taxon>
        <taxon>Deinococcales</taxon>
        <taxon>Deinococcaceae</taxon>
        <taxon>Deinococcus</taxon>
    </lineage>
</organism>
<evidence type="ECO:0000256" key="1">
    <source>
        <dbReference type="SAM" id="MobiDB-lite"/>
    </source>
</evidence>
<evidence type="ECO:0000313" key="3">
    <source>
        <dbReference type="Proteomes" id="UP001595952"/>
    </source>
</evidence>
<evidence type="ECO:0000313" key="2">
    <source>
        <dbReference type="EMBL" id="MFC4639308.1"/>
    </source>
</evidence>
<name>A0ABV9IBQ1_9DEIO</name>
<feature type="region of interest" description="Disordered" evidence="1">
    <location>
        <begin position="1"/>
        <end position="66"/>
    </location>
</feature>
<protein>
    <submittedName>
        <fullName evidence="2">Uncharacterized protein</fullName>
    </submittedName>
</protein>
<comment type="caution">
    <text evidence="2">The sequence shown here is derived from an EMBL/GenBank/DDBJ whole genome shotgun (WGS) entry which is preliminary data.</text>
</comment>
<feature type="compositionally biased region" description="Basic and acidic residues" evidence="1">
    <location>
        <begin position="56"/>
        <end position="66"/>
    </location>
</feature>
<accession>A0ABV9IBQ1</accession>
<keyword evidence="3" id="KW-1185">Reference proteome</keyword>
<dbReference type="RefSeq" id="WP_380062304.1">
    <property type="nucleotide sequence ID" value="NZ_JBHSEI010000010.1"/>
</dbReference>
<reference evidence="3" key="1">
    <citation type="journal article" date="2019" name="Int. J. Syst. Evol. Microbiol.">
        <title>The Global Catalogue of Microorganisms (GCM) 10K type strain sequencing project: providing services to taxonomists for standard genome sequencing and annotation.</title>
        <authorList>
            <consortium name="The Broad Institute Genomics Platform"/>
            <consortium name="The Broad Institute Genome Sequencing Center for Infectious Disease"/>
            <person name="Wu L."/>
            <person name="Ma J."/>
        </authorList>
    </citation>
    <scope>NUCLEOTIDE SEQUENCE [LARGE SCALE GENOMIC DNA]</scope>
    <source>
        <strain evidence="3">CCUG 55995</strain>
    </source>
</reference>